<organism evidence="1 2">
    <name type="scientific">Pseudomonas helleri</name>
    <dbReference type="NCBI Taxonomy" id="1608996"/>
    <lineage>
        <taxon>Bacteria</taxon>
        <taxon>Pseudomonadati</taxon>
        <taxon>Pseudomonadota</taxon>
        <taxon>Gammaproteobacteria</taxon>
        <taxon>Pseudomonadales</taxon>
        <taxon>Pseudomonadaceae</taxon>
        <taxon>Pseudomonas</taxon>
    </lineage>
</organism>
<accession>A0A6L5HTX1</accession>
<sequence length="121" mass="13119">MTTTICSLTHPVIFIFDHSSEEVEIPDYDESAGVSTTSSCISIGAIADVDGDITISLINEYPKTPSIEICDQVVATPNNTISVVTADDTKLLETNTNNKEARVRVLVNNRNHPDNITIVIT</sequence>
<gene>
    <name evidence="1" type="ORF">GHO27_13820</name>
</gene>
<evidence type="ECO:0000313" key="1">
    <source>
        <dbReference type="EMBL" id="MQU06769.1"/>
    </source>
</evidence>
<dbReference type="RefSeq" id="WP_153374074.1">
    <property type="nucleotide sequence ID" value="NZ_WIVU01000026.1"/>
</dbReference>
<proteinExistence type="predicted"/>
<evidence type="ECO:0000313" key="2">
    <source>
        <dbReference type="Proteomes" id="UP000478064"/>
    </source>
</evidence>
<dbReference type="EMBL" id="WIVU01000026">
    <property type="protein sequence ID" value="MQU06769.1"/>
    <property type="molecule type" value="Genomic_DNA"/>
</dbReference>
<name>A0A6L5HTX1_9PSED</name>
<protein>
    <submittedName>
        <fullName evidence="1">Uncharacterized protein</fullName>
    </submittedName>
</protein>
<comment type="caution">
    <text evidence="1">The sequence shown here is derived from an EMBL/GenBank/DDBJ whole genome shotgun (WGS) entry which is preliminary data.</text>
</comment>
<dbReference type="Proteomes" id="UP000478064">
    <property type="component" value="Unassembled WGS sequence"/>
</dbReference>
<dbReference type="AlphaFoldDB" id="A0A6L5HTX1"/>
<reference evidence="1 2" key="1">
    <citation type="submission" date="2019-10" db="EMBL/GenBank/DDBJ databases">
        <title>Evaluation of single-gene subtyping targets for Pseudomonas.</title>
        <authorList>
            <person name="Reichler S.J."/>
            <person name="Orsi R.H."/>
            <person name="Wiedmann M."/>
            <person name="Martin N.H."/>
            <person name="Murphy S.I."/>
        </authorList>
    </citation>
    <scope>NUCLEOTIDE SEQUENCE [LARGE SCALE GENOMIC DNA]</scope>
    <source>
        <strain evidence="1 2">FSL R10-1637</strain>
    </source>
</reference>